<feature type="domain" description="RNA-binding S4" evidence="2">
    <location>
        <begin position="185"/>
        <end position="242"/>
    </location>
</feature>
<proteinExistence type="predicted"/>
<dbReference type="EMBL" id="QKRB01000055">
    <property type="protein sequence ID" value="PZD93876.1"/>
    <property type="molecule type" value="Genomic_DNA"/>
</dbReference>
<sequence length="261" mass="29715">MSNHEIYTHFHPDERAFVDKAMEWVERAAVGHEDRRTDFLDPRQSFILTTLANREPDALLRLEGGYPEAERKRAIIVPAYRDPQYEPAGIVVLAVRSGDNRHLELDHGDYMGAILGLGIKRDVIGDIHVHEDGCHCLVTEEFADFLNIHLRQVHRVHVLTDILPIDQLKAVKPDLEEMNFTVASLRLDGICSDVYRISRAKIVDPIRAGRCRVNWKVTEDPSAQLREGDIISFHGLGRFKMLAVEGLTKKGRIRVKVGKFI</sequence>
<dbReference type="PROSITE" id="PS50889">
    <property type="entry name" value="S4"/>
    <property type="match status" value="1"/>
</dbReference>
<evidence type="ECO:0000259" key="2">
    <source>
        <dbReference type="SMART" id="SM00363"/>
    </source>
</evidence>
<dbReference type="SMART" id="SM00363">
    <property type="entry name" value="S4"/>
    <property type="match status" value="1"/>
</dbReference>
<dbReference type="AlphaFoldDB" id="A0A2W1L3E8"/>
<evidence type="ECO:0000313" key="3">
    <source>
        <dbReference type="EMBL" id="PZD93876.1"/>
    </source>
</evidence>
<comment type="caution">
    <text evidence="3">The sequence shown here is derived from an EMBL/GenBank/DDBJ whole genome shotgun (WGS) entry which is preliminary data.</text>
</comment>
<evidence type="ECO:0000256" key="1">
    <source>
        <dbReference type="PROSITE-ProRule" id="PRU00182"/>
    </source>
</evidence>
<keyword evidence="4" id="KW-1185">Reference proteome</keyword>
<keyword evidence="1" id="KW-0694">RNA-binding</keyword>
<dbReference type="PANTHER" id="PTHR13633:SF3">
    <property type="entry name" value="MITOCHONDRIAL TRANSCRIPTION RESCUE FACTOR 1"/>
    <property type="match status" value="1"/>
</dbReference>
<reference evidence="3 4" key="1">
    <citation type="submission" date="2018-06" db="EMBL/GenBank/DDBJ databases">
        <title>Paenibacillus imtechensis sp. nov.</title>
        <authorList>
            <person name="Pinnaka A.K."/>
            <person name="Singh H."/>
            <person name="Kaur M."/>
        </authorList>
    </citation>
    <scope>NUCLEOTIDE SEQUENCE [LARGE SCALE GENOMIC DNA]</scope>
    <source>
        <strain evidence="3 4">SMB1</strain>
    </source>
</reference>
<dbReference type="Proteomes" id="UP000249522">
    <property type="component" value="Unassembled WGS sequence"/>
</dbReference>
<dbReference type="GO" id="GO:0003723">
    <property type="term" value="F:RNA binding"/>
    <property type="evidence" value="ECO:0007669"/>
    <property type="project" value="UniProtKB-KW"/>
</dbReference>
<dbReference type="InterPro" id="IPR040591">
    <property type="entry name" value="RqcP2_RBD"/>
</dbReference>
<protein>
    <submittedName>
        <fullName evidence="3">RNA-binding protein</fullName>
    </submittedName>
</protein>
<dbReference type="PANTHER" id="PTHR13633">
    <property type="entry name" value="MITOCHONDRIAL TRANSCRIPTION RESCUE FACTOR 1"/>
    <property type="match status" value="1"/>
</dbReference>
<dbReference type="SUPFAM" id="SSF55174">
    <property type="entry name" value="Alpha-L RNA-binding motif"/>
    <property type="match status" value="1"/>
</dbReference>
<gene>
    <name evidence="3" type="ORF">DNH61_20470</name>
</gene>
<accession>A0A2W1L3E8</accession>
<dbReference type="InterPro" id="IPR036986">
    <property type="entry name" value="S4_RNA-bd_sf"/>
</dbReference>
<dbReference type="Gene3D" id="3.30.1370.160">
    <property type="match status" value="1"/>
</dbReference>
<dbReference type="RefSeq" id="WP_111148687.1">
    <property type="nucleotide sequence ID" value="NZ_QKRB01000055.1"/>
</dbReference>
<dbReference type="InterPro" id="IPR012677">
    <property type="entry name" value="Nucleotide-bd_a/b_plait_sf"/>
</dbReference>
<dbReference type="Pfam" id="PF17774">
    <property type="entry name" value="YlmH_RBD"/>
    <property type="match status" value="1"/>
</dbReference>
<evidence type="ECO:0000313" key="4">
    <source>
        <dbReference type="Proteomes" id="UP000249522"/>
    </source>
</evidence>
<dbReference type="OrthoDB" id="9812787at2"/>
<dbReference type="InterPro" id="IPR048443">
    <property type="entry name" value="RqcP2_N"/>
</dbReference>
<name>A0A2W1L3E8_9BACL</name>
<dbReference type="Gene3D" id="3.10.290.10">
    <property type="entry name" value="RNA-binding S4 domain"/>
    <property type="match status" value="1"/>
</dbReference>
<dbReference type="CDD" id="cd00165">
    <property type="entry name" value="S4"/>
    <property type="match status" value="1"/>
</dbReference>
<dbReference type="Pfam" id="PF21278">
    <property type="entry name" value="YlmH_1st"/>
    <property type="match status" value="1"/>
</dbReference>
<dbReference type="InterPro" id="IPR002942">
    <property type="entry name" value="S4_RNA-bd"/>
</dbReference>
<organism evidence="3 4">
    <name type="scientific">Paenibacillus sambharensis</name>
    <dbReference type="NCBI Taxonomy" id="1803190"/>
    <lineage>
        <taxon>Bacteria</taxon>
        <taxon>Bacillati</taxon>
        <taxon>Bacillota</taxon>
        <taxon>Bacilli</taxon>
        <taxon>Bacillales</taxon>
        <taxon>Paenibacillaceae</taxon>
        <taxon>Paenibacillus</taxon>
    </lineage>
</organism>
<dbReference type="Gene3D" id="3.30.70.330">
    <property type="match status" value="1"/>
</dbReference>